<keyword evidence="2" id="KW-0812">Transmembrane</keyword>
<keyword evidence="2" id="KW-0472">Membrane</keyword>
<evidence type="ECO:0000313" key="5">
    <source>
        <dbReference type="Proteomes" id="UP000683360"/>
    </source>
</evidence>
<feature type="region of interest" description="Disordered" evidence="1">
    <location>
        <begin position="279"/>
        <end position="298"/>
    </location>
</feature>
<proteinExistence type="predicted"/>
<dbReference type="OrthoDB" id="6054367at2759"/>
<feature type="transmembrane region" description="Helical" evidence="2">
    <location>
        <begin position="306"/>
        <end position="327"/>
    </location>
</feature>
<feature type="signal peptide" evidence="3">
    <location>
        <begin position="1"/>
        <end position="20"/>
    </location>
</feature>
<sequence length="366" mass="40515">MMQPLILVVFSILGFKHVNACDGVKQGYNDHGNGKDIDNQLSNYGVIATDSKFTFDCCGTIRRWRATAGGPGEVELQVWRPTGKENEFRLMGQNSLTFDKAGGVVTNIPEENRISVEKGDHMGWHTKTSGTLIFEDGGSDGNFVLQSMPGASFGAIVDWSAATRVDKRSYSIEAIGNENLPPSFKNLPHTSIISQADMYDLDQQPTEVFLIEVTDTDVHDIPGLKVEVFGFDQYFQIENTNMVVIVSAPPVDTYVLKIKVTDHCGLNKTEQLTVEIKDFGTTTKGPDEPVNTAASSGDSEDFEWDWLIGVIIATIIILVIVALLFFFRKKGWLKKAHRTAPKRKLTKDEEMDNGTKTDSNNPLTQT</sequence>
<dbReference type="AlphaFoldDB" id="A0A8S3RKS9"/>
<evidence type="ECO:0000256" key="2">
    <source>
        <dbReference type="SAM" id="Phobius"/>
    </source>
</evidence>
<dbReference type="EMBL" id="CAJPWZ010001214">
    <property type="protein sequence ID" value="CAG2209795.1"/>
    <property type="molecule type" value="Genomic_DNA"/>
</dbReference>
<feature type="region of interest" description="Disordered" evidence="1">
    <location>
        <begin position="343"/>
        <end position="366"/>
    </location>
</feature>
<feature type="compositionally biased region" description="Polar residues" evidence="1">
    <location>
        <begin position="354"/>
        <end position="366"/>
    </location>
</feature>
<evidence type="ECO:0000256" key="1">
    <source>
        <dbReference type="SAM" id="MobiDB-lite"/>
    </source>
</evidence>
<dbReference type="Proteomes" id="UP000683360">
    <property type="component" value="Unassembled WGS sequence"/>
</dbReference>
<organism evidence="4 5">
    <name type="scientific">Mytilus edulis</name>
    <name type="common">Blue mussel</name>
    <dbReference type="NCBI Taxonomy" id="6550"/>
    <lineage>
        <taxon>Eukaryota</taxon>
        <taxon>Metazoa</taxon>
        <taxon>Spiralia</taxon>
        <taxon>Lophotrochozoa</taxon>
        <taxon>Mollusca</taxon>
        <taxon>Bivalvia</taxon>
        <taxon>Autobranchia</taxon>
        <taxon>Pteriomorphia</taxon>
        <taxon>Mytilida</taxon>
        <taxon>Mytiloidea</taxon>
        <taxon>Mytilidae</taxon>
        <taxon>Mytilinae</taxon>
        <taxon>Mytilus</taxon>
    </lineage>
</organism>
<protein>
    <recommendedName>
        <fullName evidence="6">Cadherin domain-containing protein</fullName>
    </recommendedName>
</protein>
<reference evidence="4" key="1">
    <citation type="submission" date="2021-03" db="EMBL/GenBank/DDBJ databases">
        <authorList>
            <person name="Bekaert M."/>
        </authorList>
    </citation>
    <scope>NUCLEOTIDE SEQUENCE</scope>
</reference>
<keyword evidence="5" id="KW-1185">Reference proteome</keyword>
<comment type="caution">
    <text evidence="4">The sequence shown here is derived from an EMBL/GenBank/DDBJ whole genome shotgun (WGS) entry which is preliminary data.</text>
</comment>
<name>A0A8S3RKS9_MYTED</name>
<keyword evidence="2" id="KW-1133">Transmembrane helix</keyword>
<feature type="chain" id="PRO_5035846643" description="Cadherin domain-containing protein" evidence="3">
    <location>
        <begin position="21"/>
        <end position="366"/>
    </location>
</feature>
<evidence type="ECO:0008006" key="6">
    <source>
        <dbReference type="Google" id="ProtNLM"/>
    </source>
</evidence>
<evidence type="ECO:0000256" key="3">
    <source>
        <dbReference type="SAM" id="SignalP"/>
    </source>
</evidence>
<evidence type="ECO:0000313" key="4">
    <source>
        <dbReference type="EMBL" id="CAG2209795.1"/>
    </source>
</evidence>
<accession>A0A8S3RKS9</accession>
<keyword evidence="3" id="KW-0732">Signal</keyword>
<gene>
    <name evidence="4" type="ORF">MEDL_23932</name>
</gene>